<dbReference type="Pfam" id="PF03466">
    <property type="entry name" value="LysR_substrate"/>
    <property type="match status" value="1"/>
</dbReference>
<dbReference type="InterPro" id="IPR005119">
    <property type="entry name" value="LysR_subst-bd"/>
</dbReference>
<protein>
    <submittedName>
        <fullName evidence="6">LysR substrate-binding domain-containing protein</fullName>
    </submittedName>
</protein>
<evidence type="ECO:0000256" key="3">
    <source>
        <dbReference type="ARBA" id="ARBA00023125"/>
    </source>
</evidence>
<evidence type="ECO:0000313" key="6">
    <source>
        <dbReference type="EMBL" id="MCW8085582.1"/>
    </source>
</evidence>
<dbReference type="PANTHER" id="PTHR30537:SF74">
    <property type="entry name" value="HTH-TYPE TRANSCRIPTIONAL REGULATOR TRPI"/>
    <property type="match status" value="1"/>
</dbReference>
<keyword evidence="4" id="KW-0804">Transcription</keyword>
<keyword evidence="3" id="KW-0238">DNA-binding</keyword>
<feature type="domain" description="HTH lysR-type" evidence="5">
    <location>
        <begin position="6"/>
        <end position="63"/>
    </location>
</feature>
<evidence type="ECO:0000256" key="1">
    <source>
        <dbReference type="ARBA" id="ARBA00009437"/>
    </source>
</evidence>
<dbReference type="SUPFAM" id="SSF53850">
    <property type="entry name" value="Periplasmic binding protein-like II"/>
    <property type="match status" value="1"/>
</dbReference>
<proteinExistence type="inferred from homology"/>
<name>A0ABT3NTU2_9PROT</name>
<dbReference type="InterPro" id="IPR058163">
    <property type="entry name" value="LysR-type_TF_proteobact-type"/>
</dbReference>
<dbReference type="PRINTS" id="PR00039">
    <property type="entry name" value="HTHLYSR"/>
</dbReference>
<reference evidence="6 7" key="1">
    <citation type="submission" date="2022-10" db="EMBL/GenBank/DDBJ databases">
        <title>Roseococcus glaciei nov., sp. nov., isolated from glacier.</title>
        <authorList>
            <person name="Liu Q."/>
            <person name="Xin Y.-H."/>
        </authorList>
    </citation>
    <scope>NUCLEOTIDE SEQUENCE [LARGE SCALE GENOMIC DNA]</scope>
    <source>
        <strain evidence="6 7">MDT2-1-1</strain>
    </source>
</reference>
<dbReference type="Gene3D" id="3.40.190.10">
    <property type="entry name" value="Periplasmic binding protein-like II"/>
    <property type="match status" value="2"/>
</dbReference>
<dbReference type="Gene3D" id="1.10.10.10">
    <property type="entry name" value="Winged helix-like DNA-binding domain superfamily/Winged helix DNA-binding domain"/>
    <property type="match status" value="1"/>
</dbReference>
<dbReference type="InterPro" id="IPR036390">
    <property type="entry name" value="WH_DNA-bd_sf"/>
</dbReference>
<accession>A0ABT3NTU2</accession>
<evidence type="ECO:0000256" key="2">
    <source>
        <dbReference type="ARBA" id="ARBA00023015"/>
    </source>
</evidence>
<evidence type="ECO:0000313" key="7">
    <source>
        <dbReference type="Proteomes" id="UP001526430"/>
    </source>
</evidence>
<keyword evidence="7" id="KW-1185">Reference proteome</keyword>
<sequence>MAERLPPLPALHAFVLVAETGSLSAAAARLNVTQPAVGKRIRALEAALGRRLLLRGANSATLTEDGARYAEALRAAFARMEEATAELRQPSGPLRVRAYTTWAMRWLIPRLPRFRVLHPGVEIEVSASTAPVDFARDAVDAAIRTGRQLPGAIRLQPLAIQPFAAPALARAVRRVGLAPHSLLGSRVRPRDWATWADTAGITLPGTPLLFESTSLAVQAALEGLGIVIVSPELVAEDVRRRRLLAISGPAVGTGDHYWLLMPSGIQHPGASAFRDWLLEEMRGDGAAFAPSSVLA</sequence>
<dbReference type="InterPro" id="IPR000847">
    <property type="entry name" value="LysR_HTH_N"/>
</dbReference>
<dbReference type="Pfam" id="PF00126">
    <property type="entry name" value="HTH_1"/>
    <property type="match status" value="1"/>
</dbReference>
<organism evidence="6 7">
    <name type="scientific">Sabulicella glaciei</name>
    <dbReference type="NCBI Taxonomy" id="2984948"/>
    <lineage>
        <taxon>Bacteria</taxon>
        <taxon>Pseudomonadati</taxon>
        <taxon>Pseudomonadota</taxon>
        <taxon>Alphaproteobacteria</taxon>
        <taxon>Acetobacterales</taxon>
        <taxon>Acetobacteraceae</taxon>
        <taxon>Sabulicella</taxon>
    </lineage>
</organism>
<dbReference type="RefSeq" id="WP_301589495.1">
    <property type="nucleotide sequence ID" value="NZ_JAPFQI010000004.1"/>
</dbReference>
<dbReference type="PROSITE" id="PS50931">
    <property type="entry name" value="HTH_LYSR"/>
    <property type="match status" value="1"/>
</dbReference>
<dbReference type="PANTHER" id="PTHR30537">
    <property type="entry name" value="HTH-TYPE TRANSCRIPTIONAL REGULATOR"/>
    <property type="match status" value="1"/>
</dbReference>
<dbReference type="SUPFAM" id="SSF46785">
    <property type="entry name" value="Winged helix' DNA-binding domain"/>
    <property type="match status" value="1"/>
</dbReference>
<comment type="caution">
    <text evidence="6">The sequence shown here is derived from an EMBL/GenBank/DDBJ whole genome shotgun (WGS) entry which is preliminary data.</text>
</comment>
<evidence type="ECO:0000256" key="4">
    <source>
        <dbReference type="ARBA" id="ARBA00023163"/>
    </source>
</evidence>
<gene>
    <name evidence="6" type="ORF">OF850_08095</name>
</gene>
<comment type="similarity">
    <text evidence="1">Belongs to the LysR transcriptional regulatory family.</text>
</comment>
<evidence type="ECO:0000259" key="5">
    <source>
        <dbReference type="PROSITE" id="PS50931"/>
    </source>
</evidence>
<dbReference type="Proteomes" id="UP001526430">
    <property type="component" value="Unassembled WGS sequence"/>
</dbReference>
<dbReference type="InterPro" id="IPR036388">
    <property type="entry name" value="WH-like_DNA-bd_sf"/>
</dbReference>
<keyword evidence="2" id="KW-0805">Transcription regulation</keyword>
<dbReference type="EMBL" id="JAPFQI010000004">
    <property type="protein sequence ID" value="MCW8085582.1"/>
    <property type="molecule type" value="Genomic_DNA"/>
</dbReference>